<dbReference type="PANTHER" id="PTHR38781:SF1">
    <property type="entry name" value="ANTITOXIN DINJ-RELATED"/>
    <property type="match status" value="1"/>
</dbReference>
<dbReference type="GO" id="GO:0006355">
    <property type="term" value="P:regulation of DNA-templated transcription"/>
    <property type="evidence" value="ECO:0007669"/>
    <property type="project" value="InterPro"/>
</dbReference>
<evidence type="ECO:0000256" key="1">
    <source>
        <dbReference type="ARBA" id="ARBA00010562"/>
    </source>
</evidence>
<dbReference type="STRING" id="78346.BRUM_1487"/>
<dbReference type="eggNOG" id="COG3077">
    <property type="taxonomic scope" value="Bacteria"/>
</dbReference>
<evidence type="ECO:0000256" key="2">
    <source>
        <dbReference type="ARBA" id="ARBA00022649"/>
    </source>
</evidence>
<dbReference type="PANTHER" id="PTHR38781">
    <property type="entry name" value="ANTITOXIN DINJ-RELATED"/>
    <property type="match status" value="1"/>
</dbReference>
<dbReference type="InterPro" id="IPR007337">
    <property type="entry name" value="RelB/DinJ"/>
</dbReference>
<keyword evidence="4" id="KW-1185">Reference proteome</keyword>
<gene>
    <name evidence="3" type="ORF">BRUM_1487</name>
</gene>
<comment type="caution">
    <text evidence="3">The sequence shown here is derived from an EMBL/GenBank/DDBJ whole genome shotgun (WGS) entry which is preliminary data.</text>
</comment>
<evidence type="ECO:0000313" key="4">
    <source>
        <dbReference type="Proteomes" id="UP000029078"/>
    </source>
</evidence>
<reference evidence="3 4" key="1">
    <citation type="submission" date="2014-03" db="EMBL/GenBank/DDBJ databases">
        <title>Genomics of Bifidobacteria.</title>
        <authorList>
            <person name="Ventura M."/>
            <person name="Milani C."/>
            <person name="Lugli G.A."/>
        </authorList>
    </citation>
    <scope>NUCLEOTIDE SEQUENCE [LARGE SCALE GENOMIC DNA]</scope>
    <source>
        <strain evidence="3 4">LMG 21811</strain>
    </source>
</reference>
<accession>A0A087CRZ8</accession>
<dbReference type="AlphaFoldDB" id="A0A087CRZ8"/>
<dbReference type="Pfam" id="PF04221">
    <property type="entry name" value="RelB"/>
    <property type="match status" value="1"/>
</dbReference>
<keyword evidence="2" id="KW-1277">Toxin-antitoxin system</keyword>
<sequence>MGSAIVNVRLDSETQQAMKALCKELGISMSAAFAMFAKTMVRERRIPFEVTADPFYSAQNLDHLRHSVAQLDSKDAHPHELIED</sequence>
<organism evidence="3 4">
    <name type="scientific">Bifidobacterium ruminantium</name>
    <dbReference type="NCBI Taxonomy" id="78346"/>
    <lineage>
        <taxon>Bacteria</taxon>
        <taxon>Bacillati</taxon>
        <taxon>Actinomycetota</taxon>
        <taxon>Actinomycetes</taxon>
        <taxon>Bifidobacteriales</taxon>
        <taxon>Bifidobacteriaceae</taxon>
        <taxon>Bifidobacterium</taxon>
    </lineage>
</organism>
<proteinExistence type="inferred from homology"/>
<dbReference type="NCBIfam" id="TIGR02384">
    <property type="entry name" value="RelB_DinJ"/>
    <property type="match status" value="1"/>
</dbReference>
<dbReference type="EMBL" id="JGZL01000015">
    <property type="protein sequence ID" value="KFI86048.1"/>
    <property type="molecule type" value="Genomic_DNA"/>
</dbReference>
<dbReference type="Gene3D" id="1.10.1220.10">
    <property type="entry name" value="Met repressor-like"/>
    <property type="match status" value="1"/>
</dbReference>
<evidence type="ECO:0000313" key="3">
    <source>
        <dbReference type="EMBL" id="KFI86048.1"/>
    </source>
</evidence>
<protein>
    <submittedName>
        <fullName evidence="3">Addiction module antitoxin, RelB/DinJ family</fullName>
    </submittedName>
</protein>
<dbReference type="RefSeq" id="WP_026646890.1">
    <property type="nucleotide sequence ID" value="NZ_JGZL01000015.1"/>
</dbReference>
<comment type="similarity">
    <text evidence="1">Belongs to the RelB/DinJ antitoxin family.</text>
</comment>
<dbReference type="Proteomes" id="UP000029078">
    <property type="component" value="Unassembled WGS sequence"/>
</dbReference>
<name>A0A087CRZ8_BIFRU</name>
<dbReference type="GO" id="GO:0006351">
    <property type="term" value="P:DNA-templated transcription"/>
    <property type="evidence" value="ECO:0007669"/>
    <property type="project" value="TreeGrafter"/>
</dbReference>
<dbReference type="InterPro" id="IPR013321">
    <property type="entry name" value="Arc_rbn_hlx_hlx"/>
</dbReference>